<evidence type="ECO:0000313" key="5">
    <source>
        <dbReference type="Proteomes" id="UP000054761"/>
    </source>
</evidence>
<dbReference type="HAMAP" id="MF_00984">
    <property type="entry name" value="SSB"/>
    <property type="match status" value="1"/>
</dbReference>
<keyword evidence="5" id="KW-1185">Reference proteome</keyword>
<dbReference type="EMBL" id="LNYH01000151">
    <property type="protein sequence ID" value="KTD13967.1"/>
    <property type="molecule type" value="Genomic_DNA"/>
</dbReference>
<comment type="caution">
    <text evidence="2">Lacks conserved residue(s) required for the propagation of feature annotation.</text>
</comment>
<dbReference type="RefSeq" id="WP_058503014.1">
    <property type="nucleotide sequence ID" value="NZ_CAAAJA010000054.1"/>
</dbReference>
<dbReference type="OrthoDB" id="5650776at2"/>
<gene>
    <name evidence="4" type="ORF">Lisr_2743</name>
</gene>
<organism evidence="4 5">
    <name type="scientific">Legionella israelensis</name>
    <dbReference type="NCBI Taxonomy" id="454"/>
    <lineage>
        <taxon>Bacteria</taxon>
        <taxon>Pseudomonadati</taxon>
        <taxon>Pseudomonadota</taxon>
        <taxon>Gammaproteobacteria</taxon>
        <taxon>Legionellales</taxon>
        <taxon>Legionellaceae</taxon>
        <taxon>Legionella</taxon>
    </lineage>
</organism>
<dbReference type="Pfam" id="PF00436">
    <property type="entry name" value="SSB"/>
    <property type="match status" value="1"/>
</dbReference>
<dbReference type="InterPro" id="IPR000424">
    <property type="entry name" value="Primosome_PriB/ssb"/>
</dbReference>
<name>A0A0W0V1J4_9GAMM</name>
<evidence type="ECO:0000313" key="4">
    <source>
        <dbReference type="EMBL" id="KTD13967.1"/>
    </source>
</evidence>
<dbReference type="PANTHER" id="PTHR10302:SF27">
    <property type="entry name" value="SINGLE-STRANDED DNA-BINDING PROTEIN"/>
    <property type="match status" value="1"/>
</dbReference>
<dbReference type="PROSITE" id="PS50935">
    <property type="entry name" value="SSB"/>
    <property type="match status" value="1"/>
</dbReference>
<dbReference type="Gene3D" id="2.40.50.140">
    <property type="entry name" value="Nucleic acid-binding proteins"/>
    <property type="match status" value="1"/>
</dbReference>
<dbReference type="PIRSF" id="PIRSF002070">
    <property type="entry name" value="SSB"/>
    <property type="match status" value="1"/>
</dbReference>
<dbReference type="InterPro" id="IPR011344">
    <property type="entry name" value="ssDNA-bd"/>
</dbReference>
<proteinExistence type="inferred from homology"/>
<dbReference type="Proteomes" id="UP000054761">
    <property type="component" value="Unassembled WGS sequence"/>
</dbReference>
<dbReference type="PATRIC" id="fig|454.4.peg.3011"/>
<dbReference type="GO" id="GO:0006260">
    <property type="term" value="P:DNA replication"/>
    <property type="evidence" value="ECO:0007669"/>
    <property type="project" value="InterPro"/>
</dbReference>
<evidence type="ECO:0000256" key="3">
    <source>
        <dbReference type="PIRNR" id="PIRNR002070"/>
    </source>
</evidence>
<dbReference type="SUPFAM" id="SSF50249">
    <property type="entry name" value="Nucleic acid-binding proteins"/>
    <property type="match status" value="1"/>
</dbReference>
<dbReference type="AlphaFoldDB" id="A0A0W0V1J4"/>
<comment type="subunit">
    <text evidence="2">Homotetramer.</text>
</comment>
<dbReference type="CDD" id="cd04496">
    <property type="entry name" value="SSB_OBF"/>
    <property type="match status" value="1"/>
</dbReference>
<dbReference type="InterPro" id="IPR012340">
    <property type="entry name" value="NA-bd_OB-fold"/>
</dbReference>
<evidence type="ECO:0000256" key="1">
    <source>
        <dbReference type="ARBA" id="ARBA00023125"/>
    </source>
</evidence>
<comment type="caution">
    <text evidence="4">The sequence shown here is derived from an EMBL/GenBank/DDBJ whole genome shotgun (WGS) entry which is preliminary data.</text>
</comment>
<sequence>MTASLNRIQLIGNLGADPKSITGKDGQSFVTATLATNESFKQNDEWQTRVEWHQLVFFGKYTKVTEFLHKGSQVFIEGKLRSNSWTDKDGNNRSAISIVVSNVQLLGQSKPSDAQPANNIAESHMAQMREMLQETTDDIPF</sequence>
<reference evidence="4 5" key="1">
    <citation type="submission" date="2015-11" db="EMBL/GenBank/DDBJ databases">
        <title>Genomic analysis of 38 Legionella species identifies large and diverse effector repertoires.</title>
        <authorList>
            <person name="Burstein D."/>
            <person name="Amaro F."/>
            <person name="Zusman T."/>
            <person name="Lifshitz Z."/>
            <person name="Cohen O."/>
            <person name="Gilbert J.A."/>
            <person name="Pupko T."/>
            <person name="Shuman H.A."/>
            <person name="Segal G."/>
        </authorList>
    </citation>
    <scope>NUCLEOTIDE SEQUENCE [LARGE SCALE GENOMIC DNA]</scope>
    <source>
        <strain evidence="4 5">Bercovier 4</strain>
    </source>
</reference>
<dbReference type="GO" id="GO:0009295">
    <property type="term" value="C:nucleoid"/>
    <property type="evidence" value="ECO:0007669"/>
    <property type="project" value="TreeGrafter"/>
</dbReference>
<dbReference type="STRING" id="454.Lisr_2743"/>
<protein>
    <recommendedName>
        <fullName evidence="2 3">Single-stranded DNA-binding protein</fullName>
        <shortName evidence="2">SSB</shortName>
    </recommendedName>
</protein>
<keyword evidence="1 2" id="KW-0238">DNA-binding</keyword>
<evidence type="ECO:0000256" key="2">
    <source>
        <dbReference type="HAMAP-Rule" id="MF_00984"/>
    </source>
</evidence>
<accession>A0A0W0V1J4</accession>
<dbReference type="GO" id="GO:0003697">
    <property type="term" value="F:single-stranded DNA binding"/>
    <property type="evidence" value="ECO:0007669"/>
    <property type="project" value="UniProtKB-UniRule"/>
</dbReference>
<dbReference type="NCBIfam" id="TIGR00621">
    <property type="entry name" value="ssb"/>
    <property type="match status" value="1"/>
</dbReference>
<dbReference type="PANTHER" id="PTHR10302">
    <property type="entry name" value="SINGLE-STRANDED DNA-BINDING PROTEIN"/>
    <property type="match status" value="1"/>
</dbReference>